<dbReference type="EMBL" id="JAUSUC010000021">
    <property type="protein sequence ID" value="MDQ0215488.1"/>
    <property type="molecule type" value="Genomic_DNA"/>
</dbReference>
<dbReference type="Gene3D" id="1.10.357.10">
    <property type="entry name" value="Tetracycline Repressor, domain 2"/>
    <property type="match status" value="1"/>
</dbReference>
<accession>A0AAJ1WJH8</accession>
<dbReference type="InterPro" id="IPR001647">
    <property type="entry name" value="HTH_TetR"/>
</dbReference>
<evidence type="ECO:0000313" key="5">
    <source>
        <dbReference type="EMBL" id="MDQ0215488.1"/>
    </source>
</evidence>
<dbReference type="RefSeq" id="WP_307257495.1">
    <property type="nucleotide sequence ID" value="NZ_JAUSUC010000021.1"/>
</dbReference>
<dbReference type="InterPro" id="IPR009057">
    <property type="entry name" value="Homeodomain-like_sf"/>
</dbReference>
<protein>
    <submittedName>
        <fullName evidence="5">AcrR family transcriptional regulator</fullName>
    </submittedName>
</protein>
<dbReference type="SUPFAM" id="SSF48498">
    <property type="entry name" value="Tetracyclin repressor-like, C-terminal domain"/>
    <property type="match status" value="1"/>
</dbReference>
<feature type="domain" description="HTH tetR-type" evidence="4">
    <location>
        <begin position="1"/>
        <end position="59"/>
    </location>
</feature>
<dbReference type="GO" id="GO:0003677">
    <property type="term" value="F:DNA binding"/>
    <property type="evidence" value="ECO:0007669"/>
    <property type="project" value="UniProtKB-UniRule"/>
</dbReference>
<dbReference type="PROSITE" id="PS50977">
    <property type="entry name" value="HTH_TETR_2"/>
    <property type="match status" value="1"/>
</dbReference>
<dbReference type="Proteomes" id="UP001237207">
    <property type="component" value="Unassembled WGS sequence"/>
</dbReference>
<dbReference type="InterPro" id="IPR041490">
    <property type="entry name" value="KstR2_TetR_C"/>
</dbReference>
<evidence type="ECO:0000256" key="2">
    <source>
        <dbReference type="ARBA" id="ARBA00023125"/>
    </source>
</evidence>
<dbReference type="PANTHER" id="PTHR43479:SF11">
    <property type="entry name" value="ACREF_ENVCD OPERON REPRESSOR-RELATED"/>
    <property type="match status" value="1"/>
</dbReference>
<dbReference type="Pfam" id="PF17932">
    <property type="entry name" value="TetR_C_24"/>
    <property type="match status" value="1"/>
</dbReference>
<dbReference type="AlphaFoldDB" id="A0AAJ1WJH8"/>
<comment type="caution">
    <text evidence="5">The sequence shown here is derived from an EMBL/GenBank/DDBJ whole genome shotgun (WGS) entry which is preliminary data.</text>
</comment>
<keyword evidence="2 3" id="KW-0238">DNA-binding</keyword>
<proteinExistence type="predicted"/>
<dbReference type="InterPro" id="IPR050624">
    <property type="entry name" value="HTH-type_Tx_Regulator"/>
</dbReference>
<dbReference type="PRINTS" id="PR00455">
    <property type="entry name" value="HTHTETR"/>
</dbReference>
<dbReference type="Pfam" id="PF00440">
    <property type="entry name" value="TetR_N"/>
    <property type="match status" value="1"/>
</dbReference>
<evidence type="ECO:0000256" key="3">
    <source>
        <dbReference type="PROSITE-ProRule" id="PRU00335"/>
    </source>
</evidence>
<feature type="DNA-binding region" description="H-T-H motif" evidence="3">
    <location>
        <begin position="22"/>
        <end position="41"/>
    </location>
</feature>
<evidence type="ECO:0000313" key="6">
    <source>
        <dbReference type="Proteomes" id="UP001237207"/>
    </source>
</evidence>
<evidence type="ECO:0000256" key="1">
    <source>
        <dbReference type="ARBA" id="ARBA00022491"/>
    </source>
</evidence>
<evidence type="ECO:0000259" key="4">
    <source>
        <dbReference type="PROSITE" id="PS50977"/>
    </source>
</evidence>
<sequence length="189" mass="22519">MKGAIMEQSIELFANKGFKETSIQDIMDVLNVTKGTFYYYYKSKEEVLMDIQYQYINRLLDSQEKIIHDEETSYQEKLHEIIFKLLNDIEKEGLRAKVFFREMRHLTNEHLNQIMEKRDQFKENIQLVVEEGIKKGEFRSDLPPNIVTFGILGMANWSYFWFKPEGPIPDVEVAKIFYKMLLEGIEKKE</sequence>
<dbReference type="InterPro" id="IPR036271">
    <property type="entry name" value="Tet_transcr_reg_TetR-rel_C_sf"/>
</dbReference>
<keyword evidence="6" id="KW-1185">Reference proteome</keyword>
<reference evidence="5" key="1">
    <citation type="submission" date="2023-07" db="EMBL/GenBank/DDBJ databases">
        <title>Genomic Encyclopedia of Type Strains, Phase IV (KMG-IV): sequencing the most valuable type-strain genomes for metagenomic binning, comparative biology and taxonomic classification.</title>
        <authorList>
            <person name="Goeker M."/>
        </authorList>
    </citation>
    <scope>NUCLEOTIDE SEQUENCE</scope>
    <source>
        <strain evidence="5">DSM 23947</strain>
    </source>
</reference>
<dbReference type="SUPFAM" id="SSF46689">
    <property type="entry name" value="Homeodomain-like"/>
    <property type="match status" value="1"/>
</dbReference>
<name>A0AAJ1WJH8_9BACI</name>
<dbReference type="Gene3D" id="1.10.10.60">
    <property type="entry name" value="Homeodomain-like"/>
    <property type="match status" value="1"/>
</dbReference>
<dbReference type="PANTHER" id="PTHR43479">
    <property type="entry name" value="ACREF/ENVCD OPERON REPRESSOR-RELATED"/>
    <property type="match status" value="1"/>
</dbReference>
<organism evidence="5 6">
    <name type="scientific">Oikeobacillus pervagus</name>
    <dbReference type="NCBI Taxonomy" id="1325931"/>
    <lineage>
        <taxon>Bacteria</taxon>
        <taxon>Bacillati</taxon>
        <taxon>Bacillota</taxon>
        <taxon>Bacilli</taxon>
        <taxon>Bacillales</taxon>
        <taxon>Bacillaceae</taxon>
        <taxon>Oikeobacillus</taxon>
    </lineage>
</organism>
<gene>
    <name evidence="5" type="ORF">J2S13_001906</name>
</gene>
<keyword evidence="1" id="KW-0678">Repressor</keyword>